<evidence type="ECO:0000313" key="3">
    <source>
        <dbReference type="Proteomes" id="UP000315971"/>
    </source>
</evidence>
<organism evidence="2 3">
    <name type="scientific">Solitalea koreensis</name>
    <dbReference type="NCBI Taxonomy" id="543615"/>
    <lineage>
        <taxon>Bacteria</taxon>
        <taxon>Pseudomonadati</taxon>
        <taxon>Bacteroidota</taxon>
        <taxon>Sphingobacteriia</taxon>
        <taxon>Sphingobacteriales</taxon>
        <taxon>Sphingobacteriaceae</taxon>
        <taxon>Solitalea</taxon>
    </lineage>
</organism>
<reference evidence="2 3" key="1">
    <citation type="submission" date="2017-05" db="EMBL/GenBank/DDBJ databases">
        <authorList>
            <person name="Varghese N."/>
            <person name="Submissions S."/>
        </authorList>
    </citation>
    <scope>NUCLEOTIDE SEQUENCE [LARGE SCALE GENOMIC DNA]</scope>
    <source>
        <strain evidence="2 3">DSM 21342</strain>
    </source>
</reference>
<accession>A0A521CJU3</accession>
<evidence type="ECO:0000256" key="1">
    <source>
        <dbReference type="SAM" id="SignalP"/>
    </source>
</evidence>
<dbReference type="Pfam" id="PF13715">
    <property type="entry name" value="CarbopepD_reg_2"/>
    <property type="match status" value="1"/>
</dbReference>
<evidence type="ECO:0000313" key="2">
    <source>
        <dbReference type="EMBL" id="SMO59708.1"/>
    </source>
</evidence>
<dbReference type="InterPro" id="IPR043741">
    <property type="entry name" value="DUF5686"/>
</dbReference>
<name>A0A521CJU3_9SPHI</name>
<keyword evidence="3" id="KW-1185">Reference proteome</keyword>
<feature type="signal peptide" evidence="1">
    <location>
        <begin position="1"/>
        <end position="21"/>
    </location>
</feature>
<proteinExistence type="predicted"/>
<feature type="chain" id="PRO_5022180308" evidence="1">
    <location>
        <begin position="22"/>
        <end position="821"/>
    </location>
</feature>
<keyword evidence="1" id="KW-0732">Signal</keyword>
<dbReference type="Gene3D" id="2.60.40.1120">
    <property type="entry name" value="Carboxypeptidase-like, regulatory domain"/>
    <property type="match status" value="1"/>
</dbReference>
<gene>
    <name evidence="2" type="ORF">SAMN06265350_104146</name>
</gene>
<dbReference type="InterPro" id="IPR008969">
    <property type="entry name" value="CarboxyPept-like_regulatory"/>
</dbReference>
<dbReference type="RefSeq" id="WP_142603098.1">
    <property type="nucleotide sequence ID" value="NZ_FXSZ01000004.1"/>
</dbReference>
<dbReference type="OrthoDB" id="983143at2"/>
<dbReference type="Pfam" id="PF18939">
    <property type="entry name" value="DUF5686"/>
    <property type="match status" value="1"/>
</dbReference>
<protein>
    <submittedName>
        <fullName evidence="2">CarboxypepD_reg-like domain-containing protein</fullName>
    </submittedName>
</protein>
<sequence>MRFKHLSLILFLFIIASKLSAADISGKIIDPQGKPIPFANVFIKGTSIGTTSNLDGNYSITLSPGHYELIYKTIGYKQVIKSVEVNITPQQIDVTLEPEIYELKEVSVSAGAEDPAFEIMRNAIKKRKHYLNQVSAYSCEVYIKALQRLKDAPKKFLGTNIDDIGQRFGLDSNRRGIIYLSESESKFNFQRPNKIHEEMISSKVSGRSNGFSFNQASDILINFYDNAIELAGISPRGLVSPLADNALFYYTYKLIGCSYENNQLINKIQVIPRRKNDPVFRGYIYIMEDSWRLHSTDLLLTHDAQIQLLDSLTIQQQFFPVKGEVWMPASQKLMFNGGLLGFKFAGNYIGVYKNYILEPKFEKGFFTGEVLNVSKESNKRDQNYWAQNRPIPLTSEEQHDYAKKDSIEVLRKSEPYLDSIDHKRNKFTPGKLFLGGYTYQNSFNKTSIIFSSILPSNLQFNTVEGVNLTLQASYRKVLENRKNFNITPELRYGFSNHHLNGNISFFYHYDPSKIGSMNLSIGTDVVDFNDKGSLAPLVNSYATLVNQTNYLKLYEKQFADFTLTQEVANGIQLSGSLAYVNRLPLINTNFYSFSSDSIKLFTANNPYYGYDNEPAFEKNQALTFTFSSTFSFGSEYITRPGGKFYMGSKWPKLNLLYRKGIQLLGSDVNYNFMSARIYDSGLRLGLWGNSAFSISAGKFLSAKHLYYMDYQHFKGNRMGVYAGSSTNIFRFLDYYAYSTSNQFLEGHFEHNFSGFFMNKIPLLRKLRLEEIAGANYLSSDKIKNYNECYIGIQRLMFRAEVGWAWQDGEKQEVGFRLSTSF</sequence>
<dbReference type="AlphaFoldDB" id="A0A521CJU3"/>
<dbReference type="Proteomes" id="UP000315971">
    <property type="component" value="Unassembled WGS sequence"/>
</dbReference>
<dbReference type="SUPFAM" id="SSF49464">
    <property type="entry name" value="Carboxypeptidase regulatory domain-like"/>
    <property type="match status" value="1"/>
</dbReference>
<dbReference type="EMBL" id="FXSZ01000004">
    <property type="protein sequence ID" value="SMO59708.1"/>
    <property type="molecule type" value="Genomic_DNA"/>
</dbReference>